<comment type="caution">
    <text evidence="3">The sequence shown here is derived from an EMBL/GenBank/DDBJ whole genome shotgun (WGS) entry which is preliminary data.</text>
</comment>
<accession>A0A2T4ILX4</accession>
<dbReference type="Pfam" id="PF11800">
    <property type="entry name" value="RP-C_C"/>
    <property type="match status" value="1"/>
</dbReference>
<feature type="domain" description="Plasmid replication protein C C-terminal" evidence="2">
    <location>
        <begin position="318"/>
        <end position="418"/>
    </location>
</feature>
<dbReference type="RefSeq" id="WP_107652790.1">
    <property type="nucleotide sequence ID" value="NZ_PZJX01000061.1"/>
</dbReference>
<dbReference type="NCBIfam" id="NF040974">
    <property type="entry name" value="RepABC_RepC"/>
    <property type="match status" value="1"/>
</dbReference>
<dbReference type="InterPro" id="IPR047611">
    <property type="entry name" value="RepABC_RepC"/>
</dbReference>
<dbReference type="Proteomes" id="UP000240259">
    <property type="component" value="Unassembled WGS sequence"/>
</dbReference>
<keyword evidence="4" id="KW-1185">Reference proteome</keyword>
<dbReference type="Pfam" id="PF03428">
    <property type="entry name" value="RP-C"/>
    <property type="match status" value="1"/>
</dbReference>
<evidence type="ECO:0000313" key="4">
    <source>
        <dbReference type="Proteomes" id="UP000240259"/>
    </source>
</evidence>
<dbReference type="OrthoDB" id="7488837at2"/>
<feature type="domain" description="Plasmid replication protein C N-terminal" evidence="1">
    <location>
        <begin position="13"/>
        <end position="184"/>
    </location>
</feature>
<evidence type="ECO:0000313" key="3">
    <source>
        <dbReference type="EMBL" id="PTE06620.1"/>
    </source>
</evidence>
<sequence>MGEAVPLKRPIGRRVTPQRTEYRRLSESAEMGSVTRGQLAVLAHNLPCTGLINASESHLLVTLVNTAPGEAFEKAGRPIIFKSNQQLAFEINRSAGRVSRLLSSLFDTGLVTMQDSGNYKRYPVRSASGSIVDGCGIDLRILIVRYRELDGLVRQAKAEKAAASAALRRYRGALRNLRYALATAAGLSERARSRLEARLERVVAVVGIAAKASSAVLRRATALFEWLIERALQLCRRSESALVTENSACANAENDMHKQITSPDPIVNSNENRRSATAEQLSLLEAGSASQWAYETSLGRGSYQINQPKRLPHVVVALQDVLRAIPALRTYGFTLPRTWADLARLVPQMCCITGISDDARRCAVAQMGEQQAAVAIAVTLQKFDRQEVTSPGGYLRAMTERAAAGELHLARSVFGLVARNMTEALN</sequence>
<dbReference type="InterPro" id="IPR005090">
    <property type="entry name" value="RepC_N"/>
</dbReference>
<gene>
    <name evidence="3" type="ORF">C9427_30850</name>
</gene>
<protein>
    <submittedName>
        <fullName evidence="3">Replication protein C</fullName>
    </submittedName>
</protein>
<reference evidence="3 4" key="1">
    <citation type="submission" date="2018-03" db="EMBL/GenBank/DDBJ databases">
        <title>Genome sequence of the symbiotic type strain Mesorhizobium helmanticense CSLC115NT isolated from Lotus corniculatus nodules.</title>
        <authorList>
            <person name="Sannazzaro A.I."/>
            <person name="Torres Tejerizo G.A."/>
            <person name="Dip D."/>
            <person name="Caballero M."/>
            <person name="Pistorio M."/>
            <person name="Estrella M.J."/>
        </authorList>
    </citation>
    <scope>NUCLEOTIDE SEQUENCE [LARGE SCALE GENOMIC DNA]</scope>
    <source>
        <strain evidence="3 4">CSLC115N</strain>
    </source>
</reference>
<proteinExistence type="predicted"/>
<evidence type="ECO:0000259" key="1">
    <source>
        <dbReference type="Pfam" id="PF03428"/>
    </source>
</evidence>
<dbReference type="EMBL" id="PZJX01000061">
    <property type="protein sequence ID" value="PTE06620.1"/>
    <property type="molecule type" value="Genomic_DNA"/>
</dbReference>
<dbReference type="InterPro" id="IPR021760">
    <property type="entry name" value="RepC_C"/>
</dbReference>
<evidence type="ECO:0000259" key="2">
    <source>
        <dbReference type="Pfam" id="PF11800"/>
    </source>
</evidence>
<dbReference type="AlphaFoldDB" id="A0A2T4ILX4"/>
<name>A0A2T4ILX4_9HYPH</name>
<organism evidence="3 4">
    <name type="scientific">Mesorhizobium helmanticense</name>
    <dbReference type="NCBI Taxonomy" id="1776423"/>
    <lineage>
        <taxon>Bacteria</taxon>
        <taxon>Pseudomonadati</taxon>
        <taxon>Pseudomonadota</taxon>
        <taxon>Alphaproteobacteria</taxon>
        <taxon>Hyphomicrobiales</taxon>
        <taxon>Phyllobacteriaceae</taxon>
        <taxon>Mesorhizobium</taxon>
    </lineage>
</organism>